<evidence type="ECO:0000256" key="5">
    <source>
        <dbReference type="ARBA" id="ARBA00022679"/>
    </source>
</evidence>
<evidence type="ECO:0000313" key="11">
    <source>
        <dbReference type="EMBL" id="GGO84969.1"/>
    </source>
</evidence>
<feature type="transmembrane region" description="Helical" evidence="10">
    <location>
        <begin position="235"/>
        <end position="254"/>
    </location>
</feature>
<feature type="transmembrane region" description="Helical" evidence="10">
    <location>
        <begin position="293"/>
        <end position="314"/>
    </location>
</feature>
<comment type="caution">
    <text evidence="11">The sequence shown here is derived from an EMBL/GenBank/DDBJ whole genome shotgun (WGS) entry which is preliminary data.</text>
</comment>
<reference evidence="11" key="1">
    <citation type="journal article" date="2014" name="Int. J. Syst. Evol. Microbiol.">
        <title>Complete genome sequence of Corynebacterium casei LMG S-19264T (=DSM 44701T), isolated from a smear-ripened cheese.</title>
        <authorList>
            <consortium name="US DOE Joint Genome Institute (JGI-PGF)"/>
            <person name="Walter F."/>
            <person name="Albersmeier A."/>
            <person name="Kalinowski J."/>
            <person name="Ruckert C."/>
        </authorList>
    </citation>
    <scope>NUCLEOTIDE SEQUENCE</scope>
    <source>
        <strain evidence="11">CGMCC 4.7201</strain>
    </source>
</reference>
<evidence type="ECO:0000256" key="1">
    <source>
        <dbReference type="ARBA" id="ARBA00004477"/>
    </source>
</evidence>
<dbReference type="EMBL" id="BMMS01000006">
    <property type="protein sequence ID" value="GGO84969.1"/>
    <property type="molecule type" value="Genomic_DNA"/>
</dbReference>
<evidence type="ECO:0000313" key="12">
    <source>
        <dbReference type="Proteomes" id="UP000641932"/>
    </source>
</evidence>
<dbReference type="Proteomes" id="UP000641932">
    <property type="component" value="Unassembled WGS sequence"/>
</dbReference>
<feature type="transmembrane region" description="Helical" evidence="10">
    <location>
        <begin position="321"/>
        <end position="339"/>
    </location>
</feature>
<gene>
    <name evidence="11" type="ORF">GCM10012280_17670</name>
</gene>
<dbReference type="RefSeq" id="WP_189130981.1">
    <property type="nucleotide sequence ID" value="NZ_BMMS01000006.1"/>
</dbReference>
<protein>
    <submittedName>
        <fullName evidence="11">Membrane protein</fullName>
    </submittedName>
</protein>
<evidence type="ECO:0000256" key="4">
    <source>
        <dbReference type="ARBA" id="ARBA00022676"/>
    </source>
</evidence>
<evidence type="ECO:0000256" key="10">
    <source>
        <dbReference type="SAM" id="Phobius"/>
    </source>
</evidence>
<comment type="pathway">
    <text evidence="2">Glycolipid biosynthesis; glycosylphosphatidylinositol-anchor biosynthesis.</text>
</comment>
<evidence type="ECO:0000256" key="8">
    <source>
        <dbReference type="ARBA" id="ARBA00022989"/>
    </source>
</evidence>
<comment type="subcellular location">
    <subcellularLocation>
        <location evidence="1">Endoplasmic reticulum membrane</location>
        <topology evidence="1">Multi-pass membrane protein</topology>
    </subcellularLocation>
</comment>
<dbReference type="GO" id="GO:0000009">
    <property type="term" value="F:alpha-1,6-mannosyltransferase activity"/>
    <property type="evidence" value="ECO:0007669"/>
    <property type="project" value="InterPro"/>
</dbReference>
<evidence type="ECO:0000256" key="7">
    <source>
        <dbReference type="ARBA" id="ARBA00022824"/>
    </source>
</evidence>
<accession>A0A917ZJP7</accession>
<dbReference type="GO" id="GO:0004376">
    <property type="term" value="F:GPI mannosyltransferase activity"/>
    <property type="evidence" value="ECO:0007669"/>
    <property type="project" value="InterPro"/>
</dbReference>
<feature type="transmembrane region" description="Helical" evidence="10">
    <location>
        <begin position="191"/>
        <end position="223"/>
    </location>
</feature>
<keyword evidence="4" id="KW-0328">Glycosyltransferase</keyword>
<dbReference type="InterPro" id="IPR007315">
    <property type="entry name" value="PIG-V/Gpi18"/>
</dbReference>
<dbReference type="GO" id="GO:0006506">
    <property type="term" value="P:GPI anchor biosynthetic process"/>
    <property type="evidence" value="ECO:0007669"/>
    <property type="project" value="UniProtKB-KW"/>
</dbReference>
<keyword evidence="7" id="KW-0256">Endoplasmic reticulum</keyword>
<feature type="transmembrane region" description="Helical" evidence="10">
    <location>
        <begin position="152"/>
        <end position="171"/>
    </location>
</feature>
<name>A0A917ZJP7_9ACTN</name>
<evidence type="ECO:0000256" key="2">
    <source>
        <dbReference type="ARBA" id="ARBA00004687"/>
    </source>
</evidence>
<feature type="transmembrane region" description="Helical" evidence="10">
    <location>
        <begin position="368"/>
        <end position="388"/>
    </location>
</feature>
<reference evidence="11" key="2">
    <citation type="submission" date="2020-09" db="EMBL/GenBank/DDBJ databases">
        <authorList>
            <person name="Sun Q."/>
            <person name="Zhou Y."/>
        </authorList>
    </citation>
    <scope>NUCLEOTIDE SEQUENCE</scope>
    <source>
        <strain evidence="11">CGMCC 4.7201</strain>
    </source>
</reference>
<keyword evidence="9 10" id="KW-0472">Membrane</keyword>
<dbReference type="PANTHER" id="PTHR12468">
    <property type="entry name" value="GPI MANNOSYLTRANSFERASE 2"/>
    <property type="match status" value="1"/>
</dbReference>
<evidence type="ECO:0000256" key="9">
    <source>
        <dbReference type="ARBA" id="ARBA00023136"/>
    </source>
</evidence>
<organism evidence="11 12">
    <name type="scientific">Wenjunlia tyrosinilytica</name>
    <dbReference type="NCBI Taxonomy" id="1544741"/>
    <lineage>
        <taxon>Bacteria</taxon>
        <taxon>Bacillati</taxon>
        <taxon>Actinomycetota</taxon>
        <taxon>Actinomycetes</taxon>
        <taxon>Kitasatosporales</taxon>
        <taxon>Streptomycetaceae</taxon>
        <taxon>Wenjunlia</taxon>
    </lineage>
</organism>
<sequence>MYTADPTTDRPASADGAAVALPLRSALRRAAPAIAAYAAVRLLCTACVALWSWHIGLRPRARLGRSWDGQWYSRIADYGYGTVIPSPFRHGVIYDDQAFFPLYPGLIRSVGTLLPVGTLNAALLVSWSAAAVAAWGIYMVGERLHGPRVGTLLAVLWGILPHAVVESMAYTESLLTAFAAWSLYAALTGRWLWAGALAIAAGLTRPNGVAVAAAVGSAALVALHRSRGACGWRPWAGAALAPCGWLGYVLLVGWRNGRLDGYFRVQSRWGSEFDFGVNTAHFVRFLVTSRSWLVSYMSLALVLVAVLLLVHSLADRQPVALVVYSAVLLVITVGGTNYFQCKPRFLLPAFALLVPVAVSLARARPRTLAVVLGGLTLLSAFYGTYLLTVSRWAL</sequence>
<keyword evidence="8 10" id="KW-1133">Transmembrane helix</keyword>
<evidence type="ECO:0000256" key="3">
    <source>
        <dbReference type="ARBA" id="ARBA00022502"/>
    </source>
</evidence>
<keyword evidence="12" id="KW-1185">Reference proteome</keyword>
<feature type="transmembrane region" description="Helical" evidence="10">
    <location>
        <begin position="345"/>
        <end position="361"/>
    </location>
</feature>
<keyword evidence="3" id="KW-0337">GPI-anchor biosynthesis</keyword>
<keyword evidence="6 10" id="KW-0812">Transmembrane</keyword>
<dbReference type="AlphaFoldDB" id="A0A917ZJP7"/>
<dbReference type="PANTHER" id="PTHR12468:SF2">
    <property type="entry name" value="GPI MANNOSYLTRANSFERASE 2"/>
    <property type="match status" value="1"/>
</dbReference>
<proteinExistence type="predicted"/>
<feature type="transmembrane region" description="Helical" evidence="10">
    <location>
        <begin position="34"/>
        <end position="53"/>
    </location>
</feature>
<feature type="transmembrane region" description="Helical" evidence="10">
    <location>
        <begin position="121"/>
        <end position="140"/>
    </location>
</feature>
<evidence type="ECO:0000256" key="6">
    <source>
        <dbReference type="ARBA" id="ARBA00022692"/>
    </source>
</evidence>
<keyword evidence="5" id="KW-0808">Transferase</keyword>
<dbReference type="GO" id="GO:0016020">
    <property type="term" value="C:membrane"/>
    <property type="evidence" value="ECO:0007669"/>
    <property type="project" value="GOC"/>
</dbReference>